<proteinExistence type="predicted"/>
<protein>
    <submittedName>
        <fullName evidence="1">Uncharacterized protein</fullName>
    </submittedName>
</protein>
<evidence type="ECO:0000313" key="1">
    <source>
        <dbReference type="EMBL" id="OKL59425.1"/>
    </source>
</evidence>
<accession>A0A225AY85</accession>
<dbReference type="Proteomes" id="UP000214365">
    <property type="component" value="Unassembled WGS sequence"/>
</dbReference>
<sequence length="97" mass="11077">MRRKKAFTWCRGIDCDPTITPRHEIGIVLLLACAIVGQSSFGGRGLFWATPFAQFGQRRFSPTWMIAQRGRRRPFWILGLHPGTTLRAAIGHSYLKY</sequence>
<dbReference type="EMBL" id="LFMY01000007">
    <property type="protein sequence ID" value="OKL59425.1"/>
    <property type="molecule type" value="Genomic_DNA"/>
</dbReference>
<dbReference type="RefSeq" id="XP_020119546.1">
    <property type="nucleotide sequence ID" value="XM_020267815.1"/>
</dbReference>
<dbReference type="AlphaFoldDB" id="A0A225AY85"/>
<keyword evidence="2" id="KW-1185">Reference proteome</keyword>
<dbReference type="GeneID" id="31004819"/>
<gene>
    <name evidence="1" type="ORF">UA08_05063</name>
</gene>
<reference evidence="1 2" key="1">
    <citation type="submission" date="2015-06" db="EMBL/GenBank/DDBJ databases">
        <title>Talaromyces atroroseus IBT 11181 draft genome.</title>
        <authorList>
            <person name="Rasmussen K.B."/>
            <person name="Rasmussen S."/>
            <person name="Petersen B."/>
            <person name="Sicheritz-Ponten T."/>
            <person name="Mortensen U.H."/>
            <person name="Thrane U."/>
        </authorList>
    </citation>
    <scope>NUCLEOTIDE SEQUENCE [LARGE SCALE GENOMIC DNA]</scope>
    <source>
        <strain evidence="1 2">IBT 11181</strain>
    </source>
</reference>
<name>A0A225AY85_TALAT</name>
<organism evidence="1 2">
    <name type="scientific">Talaromyces atroroseus</name>
    <dbReference type="NCBI Taxonomy" id="1441469"/>
    <lineage>
        <taxon>Eukaryota</taxon>
        <taxon>Fungi</taxon>
        <taxon>Dikarya</taxon>
        <taxon>Ascomycota</taxon>
        <taxon>Pezizomycotina</taxon>
        <taxon>Eurotiomycetes</taxon>
        <taxon>Eurotiomycetidae</taxon>
        <taxon>Eurotiales</taxon>
        <taxon>Trichocomaceae</taxon>
        <taxon>Talaromyces</taxon>
        <taxon>Talaromyces sect. Trachyspermi</taxon>
    </lineage>
</organism>
<comment type="caution">
    <text evidence="1">The sequence shown here is derived from an EMBL/GenBank/DDBJ whole genome shotgun (WGS) entry which is preliminary data.</text>
</comment>
<evidence type="ECO:0000313" key="2">
    <source>
        <dbReference type="Proteomes" id="UP000214365"/>
    </source>
</evidence>